<gene>
    <name evidence="2" type="ORF">NEMVEDRAFT_v1g220742</name>
</gene>
<proteinExistence type="predicted"/>
<dbReference type="OrthoDB" id="48988at2759"/>
<dbReference type="Proteomes" id="UP000001593">
    <property type="component" value="Unassembled WGS sequence"/>
</dbReference>
<feature type="domain" description="NADP-dependent oxidoreductase" evidence="1">
    <location>
        <begin position="17"/>
        <end position="319"/>
    </location>
</feature>
<name>A7T149_NEMVE</name>
<evidence type="ECO:0000313" key="3">
    <source>
        <dbReference type="Proteomes" id="UP000001593"/>
    </source>
</evidence>
<dbReference type="InterPro" id="IPR023210">
    <property type="entry name" value="NADP_OxRdtase_dom"/>
</dbReference>
<dbReference type="InterPro" id="IPR020471">
    <property type="entry name" value="AKR"/>
</dbReference>
<dbReference type="PRINTS" id="PR00069">
    <property type="entry name" value="ALDKETRDTASE"/>
</dbReference>
<dbReference type="OMA" id="TWDLADH"/>
<dbReference type="CDD" id="cd19101">
    <property type="entry name" value="AKR_unchar"/>
    <property type="match status" value="1"/>
</dbReference>
<dbReference type="KEGG" id="nve:5501077"/>
<dbReference type="STRING" id="45351.A7T149"/>
<dbReference type="InterPro" id="IPR036812">
    <property type="entry name" value="NAD(P)_OxRdtase_dom_sf"/>
</dbReference>
<organism evidence="2 3">
    <name type="scientific">Nematostella vectensis</name>
    <name type="common">Starlet sea anemone</name>
    <dbReference type="NCBI Taxonomy" id="45351"/>
    <lineage>
        <taxon>Eukaryota</taxon>
        <taxon>Metazoa</taxon>
        <taxon>Cnidaria</taxon>
        <taxon>Anthozoa</taxon>
        <taxon>Hexacorallia</taxon>
        <taxon>Actiniaria</taxon>
        <taxon>Edwardsiidae</taxon>
        <taxon>Nematostella</taxon>
    </lineage>
</organism>
<dbReference type="PANTHER" id="PTHR43147:SF2">
    <property type="entry name" value="NADP-DEPENDENT OXIDOREDUCTASE DOMAIN-CONTAINING PROTEIN"/>
    <property type="match status" value="1"/>
</dbReference>
<dbReference type="SUPFAM" id="SSF51430">
    <property type="entry name" value="NAD(P)-linked oxidoreductase"/>
    <property type="match status" value="1"/>
</dbReference>
<dbReference type="Gene3D" id="3.20.20.100">
    <property type="entry name" value="NADP-dependent oxidoreductase domain"/>
    <property type="match status" value="1"/>
</dbReference>
<dbReference type="HOGENOM" id="CLU_023205_4_0_1"/>
<accession>A7T149</accession>
<evidence type="ECO:0000259" key="1">
    <source>
        <dbReference type="Pfam" id="PF00248"/>
    </source>
</evidence>
<dbReference type="PANTHER" id="PTHR43147">
    <property type="entry name" value="PROTEIN TAS"/>
    <property type="match status" value="1"/>
</dbReference>
<dbReference type="PhylomeDB" id="A7T149"/>
<dbReference type="GO" id="GO:0016491">
    <property type="term" value="F:oxidoreductase activity"/>
    <property type="evidence" value="ECO:0007669"/>
    <property type="project" value="InterPro"/>
</dbReference>
<evidence type="ECO:0000313" key="2">
    <source>
        <dbReference type="EMBL" id="EDO30321.1"/>
    </source>
</evidence>
<dbReference type="eggNOG" id="KOG1575">
    <property type="taxonomic scope" value="Eukaryota"/>
</dbReference>
<protein>
    <recommendedName>
        <fullName evidence="1">NADP-dependent oxidoreductase domain-containing protein</fullName>
    </recommendedName>
</protein>
<dbReference type="Pfam" id="PF00248">
    <property type="entry name" value="Aldo_ket_red"/>
    <property type="match status" value="1"/>
</dbReference>
<dbReference type="EMBL" id="DS470074">
    <property type="protein sequence ID" value="EDO30321.1"/>
    <property type="molecule type" value="Genomic_DNA"/>
</dbReference>
<keyword evidence="3" id="KW-1185">Reference proteome</keyword>
<dbReference type="AlphaFoldDB" id="A7T149"/>
<sequence length="338" mass="38056">MSTVPFCRLRNGLSIARILNGMWQVSGSHGQIDIVSAVREMFVYFDTGLTSFDMADIYGPAEEIFGSFITDLRAERGNEAAAKVQALTKFVPRPGTMTRKVVEASIQKSMKRMAVDKLDMVQFHWWDYSDKRYLDALLHLSELQSEGKIQEISLTNFDTNRMQEITDHGIKISSNQIQFSLIDRRANEKMVKFCLDHGISLLAYGTIAGGFLTKRYLGKPEPTADQLNTASLRKYKQMIDAWGGWKLFQELLSELEKVASTHNVSMANVATRYILDQPAVAGVIIGCRFGVPEANHITDNLRAFEFDLTDYDMQKLNKVVSKGCDLFAATGDCGDEYR</sequence>
<reference evidence="2 3" key="1">
    <citation type="journal article" date="2007" name="Science">
        <title>Sea anemone genome reveals ancestral eumetazoan gene repertoire and genomic organization.</title>
        <authorList>
            <person name="Putnam N.H."/>
            <person name="Srivastava M."/>
            <person name="Hellsten U."/>
            <person name="Dirks B."/>
            <person name="Chapman J."/>
            <person name="Salamov A."/>
            <person name="Terry A."/>
            <person name="Shapiro H."/>
            <person name="Lindquist E."/>
            <person name="Kapitonov V.V."/>
            <person name="Jurka J."/>
            <person name="Genikhovich G."/>
            <person name="Grigoriev I.V."/>
            <person name="Lucas S.M."/>
            <person name="Steele R.E."/>
            <person name="Finnerty J.R."/>
            <person name="Technau U."/>
            <person name="Martindale M.Q."/>
            <person name="Rokhsar D.S."/>
        </authorList>
    </citation>
    <scope>NUCLEOTIDE SEQUENCE [LARGE SCALE GENOMIC DNA]</scope>
    <source>
        <strain evidence="3">CH2 X CH6</strain>
    </source>
</reference>
<dbReference type="InParanoid" id="A7T149"/>